<gene>
    <name evidence="5" type="primary">glod5</name>
    <name evidence="5" type="ORF">Bhyg_15057</name>
</gene>
<comment type="similarity">
    <text evidence="1">Belongs to the glyoxalase I family.</text>
</comment>
<protein>
    <recommendedName>
        <fullName evidence="3">Glyoxalase domain-containing protein 5</fullName>
    </recommendedName>
</protein>
<dbReference type="InterPro" id="IPR050383">
    <property type="entry name" value="GlyoxalaseI/FosfomycinResist"/>
</dbReference>
<organism evidence="5 6">
    <name type="scientific">Pseudolycoriella hygida</name>
    <dbReference type="NCBI Taxonomy" id="35572"/>
    <lineage>
        <taxon>Eukaryota</taxon>
        <taxon>Metazoa</taxon>
        <taxon>Ecdysozoa</taxon>
        <taxon>Arthropoda</taxon>
        <taxon>Hexapoda</taxon>
        <taxon>Insecta</taxon>
        <taxon>Pterygota</taxon>
        <taxon>Neoptera</taxon>
        <taxon>Endopterygota</taxon>
        <taxon>Diptera</taxon>
        <taxon>Nematocera</taxon>
        <taxon>Sciaroidea</taxon>
        <taxon>Sciaridae</taxon>
        <taxon>Pseudolycoriella</taxon>
    </lineage>
</organism>
<dbReference type="OrthoDB" id="5371818at2759"/>
<accession>A0A9Q0MR47</accession>
<keyword evidence="2" id="KW-0479">Metal-binding</keyword>
<dbReference type="GO" id="GO:0046872">
    <property type="term" value="F:metal ion binding"/>
    <property type="evidence" value="ECO:0007669"/>
    <property type="project" value="UniProtKB-KW"/>
</dbReference>
<sequence length="171" mass="19220">MQCLFGFDYTCKKIFKSNSLKGTLSVGSCTVRKRQCCPDMSENVECKVESIDHIVLTVANIDRSITFYTNILGMTAKVFGDGRYALHFGTQKINLHQIGHEFMPHAFKPTCGSVDICFVTKQPLDLWMDKLKALRVTVEEGPVPRTGALAPMNSLYIRDPDNNLVEIAYYS</sequence>
<dbReference type="AlphaFoldDB" id="A0A9Q0MR47"/>
<name>A0A9Q0MR47_9DIPT</name>
<evidence type="ECO:0000256" key="3">
    <source>
        <dbReference type="ARBA" id="ARBA00040140"/>
    </source>
</evidence>
<proteinExistence type="inferred from homology"/>
<dbReference type="Pfam" id="PF00903">
    <property type="entry name" value="Glyoxalase"/>
    <property type="match status" value="1"/>
</dbReference>
<evidence type="ECO:0000313" key="6">
    <source>
        <dbReference type="Proteomes" id="UP001151699"/>
    </source>
</evidence>
<dbReference type="PANTHER" id="PTHR21366">
    <property type="entry name" value="GLYOXALASE FAMILY PROTEIN"/>
    <property type="match status" value="1"/>
</dbReference>
<dbReference type="Proteomes" id="UP001151699">
    <property type="component" value="Chromosome C"/>
</dbReference>
<comment type="caution">
    <text evidence="5">The sequence shown here is derived from an EMBL/GenBank/DDBJ whole genome shotgun (WGS) entry which is preliminary data.</text>
</comment>
<evidence type="ECO:0000313" key="5">
    <source>
        <dbReference type="EMBL" id="KAJ6636467.1"/>
    </source>
</evidence>
<evidence type="ECO:0000259" key="4">
    <source>
        <dbReference type="PROSITE" id="PS51819"/>
    </source>
</evidence>
<dbReference type="PROSITE" id="PS00934">
    <property type="entry name" value="GLYOXALASE_I_1"/>
    <property type="match status" value="1"/>
</dbReference>
<dbReference type="CDD" id="cd07253">
    <property type="entry name" value="GLOD5"/>
    <property type="match status" value="1"/>
</dbReference>
<dbReference type="EMBL" id="WJQU01000004">
    <property type="protein sequence ID" value="KAJ6636467.1"/>
    <property type="molecule type" value="Genomic_DNA"/>
</dbReference>
<dbReference type="GO" id="GO:0004462">
    <property type="term" value="F:lactoylglutathione lyase activity"/>
    <property type="evidence" value="ECO:0007669"/>
    <property type="project" value="InterPro"/>
</dbReference>
<keyword evidence="6" id="KW-1185">Reference proteome</keyword>
<reference evidence="5" key="1">
    <citation type="submission" date="2022-07" db="EMBL/GenBank/DDBJ databases">
        <authorList>
            <person name="Trinca V."/>
            <person name="Uliana J.V.C."/>
            <person name="Torres T.T."/>
            <person name="Ward R.J."/>
            <person name="Monesi N."/>
        </authorList>
    </citation>
    <scope>NUCLEOTIDE SEQUENCE</scope>
    <source>
        <strain evidence="5">HSMRA1968</strain>
        <tissue evidence="5">Whole embryos</tissue>
    </source>
</reference>
<feature type="domain" description="VOC" evidence="4">
    <location>
        <begin position="50"/>
        <end position="170"/>
    </location>
</feature>
<dbReference type="InterPro" id="IPR037523">
    <property type="entry name" value="VOC_core"/>
</dbReference>
<dbReference type="InterPro" id="IPR018146">
    <property type="entry name" value="Glyoxalase_1_CS"/>
</dbReference>
<dbReference type="InterPro" id="IPR004360">
    <property type="entry name" value="Glyas_Fos-R_dOase_dom"/>
</dbReference>
<evidence type="ECO:0000256" key="1">
    <source>
        <dbReference type="ARBA" id="ARBA00010363"/>
    </source>
</evidence>
<dbReference type="PROSITE" id="PS51819">
    <property type="entry name" value="VOC"/>
    <property type="match status" value="1"/>
</dbReference>
<dbReference type="Gene3D" id="3.10.180.10">
    <property type="entry name" value="2,3-Dihydroxybiphenyl 1,2-Dioxygenase, domain 1"/>
    <property type="match status" value="1"/>
</dbReference>
<dbReference type="PANTHER" id="PTHR21366:SF14">
    <property type="entry name" value="GLYOXALASE DOMAIN-CONTAINING PROTEIN 5"/>
    <property type="match status" value="1"/>
</dbReference>
<dbReference type="SUPFAM" id="SSF54593">
    <property type="entry name" value="Glyoxalase/Bleomycin resistance protein/Dihydroxybiphenyl dioxygenase"/>
    <property type="match status" value="1"/>
</dbReference>
<evidence type="ECO:0000256" key="2">
    <source>
        <dbReference type="ARBA" id="ARBA00022723"/>
    </source>
</evidence>
<dbReference type="InterPro" id="IPR029068">
    <property type="entry name" value="Glyas_Bleomycin-R_OHBP_Dase"/>
</dbReference>